<dbReference type="InterPro" id="IPR057701">
    <property type="entry name" value="DUF7941"/>
</dbReference>
<keyword evidence="2" id="KW-1185">Reference proteome</keyword>
<evidence type="ECO:0000313" key="1">
    <source>
        <dbReference type="EMBL" id="QDB71240.1"/>
    </source>
</evidence>
<organism evidence="1 2">
    <name type="scientific">Serratia phage Moabite</name>
    <dbReference type="NCBI Taxonomy" id="2587814"/>
    <lineage>
        <taxon>Viruses</taxon>
        <taxon>Duplodnaviria</taxon>
        <taxon>Heunggongvirae</taxon>
        <taxon>Uroviricota</taxon>
        <taxon>Caudoviricetes</taxon>
        <taxon>Chimalliviridae</taxon>
        <taxon>Moabitevirus</taxon>
        <taxon>Moabitevirus moabite</taxon>
    </lineage>
</organism>
<accession>A0A4Y5TRN7</accession>
<protein>
    <submittedName>
        <fullName evidence="1">Tail fiber protein</fullName>
    </submittedName>
</protein>
<name>A0A4Y5TRN7_9CAUD</name>
<evidence type="ECO:0000313" key="2">
    <source>
        <dbReference type="Proteomes" id="UP000319063"/>
    </source>
</evidence>
<dbReference type="EMBL" id="MK994515">
    <property type="protein sequence ID" value="QDB71240.1"/>
    <property type="molecule type" value="Genomic_DNA"/>
</dbReference>
<gene>
    <name evidence="1" type="ORF">CPT_Moabite_210</name>
</gene>
<dbReference type="Pfam" id="PF25613">
    <property type="entry name" value="DUF7941"/>
    <property type="match status" value="1"/>
</dbReference>
<sequence>MVDLTKDAKLIAIDLINEANGTNFTDKTIALSGPVVNNFVLNGLNTEVTASPNAGDSNDIPVTTYYSRLHLNHLLERPYAALENQAPSRLAGLLPSINAKYRLGLTAADIVDGPYRPDDVATGIRHVQIEANPNSYGYIGKTDIYLGDSALVADWFERPHYQFSRDFGAVTFMGNSYNFPDIDIRFAGPIQTITLNSRIKAVSIDTDRQYRAFESYPVNGTLVAHFNNGVMKEIVGNRGETSYDENGILLDIMPDLPSFMDNIHEDVRILKSYGNGNITYSTDYDVGKRKATSGLTYYVDNVAGNDQNDGQSEGKAFKSFNRALMATPAARIIMVKGTDVYYDANNGWTSSVNNRSLDVIGFGPKKPIFTATVNDLTWKQQSESMWYTDRIRLAAFVDMNNVTLAAGPVRMTAAKTLDDCRINQSTYYFDNVSGRTYVHLFDDRQPDDKVLGIMASNSGRTENGSTVYMENLQFQYTYRGFQTEITQAKVVGYLYAKNCDFGWSWTDAGLNSWGTNVVTQGCTAQWCQRGGFRYNSDRVTPTMGIKPWVVEIGAVVKQCGFDGTGQGVGSGISGNVTIMRIGGSYSDCEGNFVQDTGDNTYSLNLSLTTFKSRWNNPDAAAYTNGLNSVRAAVAHYWSCTMDSSALSIYPKGKGQAFLHNTLVGARPCYQRETPYRFIYTKKG</sequence>
<reference evidence="2" key="1">
    <citation type="submission" date="2019-05" db="EMBL/GenBank/DDBJ databases">
        <title>Complete Genome Sequence of Serratia marcescens Myophage Moabite.</title>
        <authorList>
            <person name="Price L."/>
            <person name="Rohren M."/>
            <person name="Newkirk H."/>
            <person name="Liu M."/>
            <person name="Ramsey J."/>
        </authorList>
    </citation>
    <scope>NUCLEOTIDE SEQUENCE [LARGE SCALE GENOMIC DNA]</scope>
</reference>
<dbReference type="Proteomes" id="UP000319063">
    <property type="component" value="Segment"/>
</dbReference>
<proteinExistence type="predicted"/>